<reference evidence="2 3" key="1">
    <citation type="submission" date="2016-12" db="EMBL/GenBank/DDBJ databases">
        <authorList>
            <person name="Song W.-J."/>
            <person name="Kurnit D.M."/>
        </authorList>
    </citation>
    <scope>NUCLEOTIDE SEQUENCE [LARGE SCALE GENOMIC DNA]</scope>
    <source>
        <strain evidence="2 3">IMCC3135</strain>
    </source>
</reference>
<evidence type="ECO:0000313" key="2">
    <source>
        <dbReference type="EMBL" id="ASJ74781.1"/>
    </source>
</evidence>
<keyword evidence="1" id="KW-1133">Transmembrane helix</keyword>
<keyword evidence="1" id="KW-0472">Membrane</keyword>
<dbReference type="Proteomes" id="UP000250079">
    <property type="component" value="Chromosome"/>
</dbReference>
<evidence type="ECO:0000256" key="1">
    <source>
        <dbReference type="SAM" id="Phobius"/>
    </source>
</evidence>
<accession>A0A2Z2NXS5</accession>
<feature type="transmembrane region" description="Helical" evidence="1">
    <location>
        <begin position="44"/>
        <end position="65"/>
    </location>
</feature>
<feature type="transmembrane region" description="Helical" evidence="1">
    <location>
        <begin position="12"/>
        <end position="32"/>
    </location>
</feature>
<gene>
    <name evidence="2" type="ORF">IMCC3135_23560</name>
</gene>
<evidence type="ECO:0000313" key="3">
    <source>
        <dbReference type="Proteomes" id="UP000250079"/>
    </source>
</evidence>
<dbReference type="OrthoDB" id="7868694at2"/>
<protein>
    <recommendedName>
        <fullName evidence="4">Inner membrane protein YiaA</fullName>
    </recommendedName>
</protein>
<proteinExistence type="predicted"/>
<sequence>MKAYDKEIRSTIWFGAIYVILGHTGLFAILIGTNNDNRILGFPTHYFIALILGSLGILVVSIFWASYANKLEDEIEAENSALQEEAK</sequence>
<dbReference type="EMBL" id="CP018632">
    <property type="protein sequence ID" value="ASJ74781.1"/>
    <property type="molecule type" value="Genomic_DNA"/>
</dbReference>
<keyword evidence="1" id="KW-0812">Transmembrane</keyword>
<dbReference type="KEGG" id="gai:IMCC3135_23560"/>
<organism evidence="2 3">
    <name type="scientific">Granulosicoccus antarcticus IMCC3135</name>
    <dbReference type="NCBI Taxonomy" id="1192854"/>
    <lineage>
        <taxon>Bacteria</taxon>
        <taxon>Pseudomonadati</taxon>
        <taxon>Pseudomonadota</taxon>
        <taxon>Gammaproteobacteria</taxon>
        <taxon>Chromatiales</taxon>
        <taxon>Granulosicoccaceae</taxon>
        <taxon>Granulosicoccus</taxon>
    </lineage>
</organism>
<dbReference type="AlphaFoldDB" id="A0A2Z2NXS5"/>
<keyword evidence="3" id="KW-1185">Reference proteome</keyword>
<name>A0A2Z2NXS5_9GAMM</name>
<dbReference type="RefSeq" id="WP_157736227.1">
    <property type="nucleotide sequence ID" value="NZ_CP018632.1"/>
</dbReference>
<evidence type="ECO:0008006" key="4">
    <source>
        <dbReference type="Google" id="ProtNLM"/>
    </source>
</evidence>